<name>A0A6C0B8N8_9ZZZZ</name>
<dbReference type="AlphaFoldDB" id="A0A6C0B8N8"/>
<evidence type="ECO:0000313" key="3">
    <source>
        <dbReference type="EMBL" id="QHS88466.1"/>
    </source>
</evidence>
<dbReference type="PANTHER" id="PTHR10858:SF23">
    <property type="entry name" value="DEOXYRIBONUCLEASE II"/>
    <property type="match status" value="1"/>
</dbReference>
<organism evidence="3">
    <name type="scientific">viral metagenome</name>
    <dbReference type="NCBI Taxonomy" id="1070528"/>
    <lineage>
        <taxon>unclassified sequences</taxon>
        <taxon>metagenomes</taxon>
        <taxon>organismal metagenomes</taxon>
    </lineage>
</organism>
<dbReference type="GO" id="GO:0004531">
    <property type="term" value="F:deoxyribonuclease II activity"/>
    <property type="evidence" value="ECO:0007669"/>
    <property type="project" value="InterPro"/>
</dbReference>
<dbReference type="InterPro" id="IPR004947">
    <property type="entry name" value="DNase_II"/>
</dbReference>
<protein>
    <submittedName>
        <fullName evidence="3">Uncharacterized protein</fullName>
    </submittedName>
</protein>
<comment type="similarity">
    <text evidence="1">Belongs to the DNase II family.</text>
</comment>
<evidence type="ECO:0000256" key="2">
    <source>
        <dbReference type="ARBA" id="ARBA00022801"/>
    </source>
</evidence>
<accession>A0A6C0B8N8</accession>
<sequence length="278" mass="31708">MGSCFSCCNLITIHVVLKLPHGQKGLIYHNGAFEPMESVQNWVQSLYSSGWTGWAAYNDETTVTNKKTKGHCKGVVTWNTSKIGWLIHSVPHFPTEITSTSISPILPSELIYGQSFVYLEMPYSKERLETILKQIEWMDANLFLQTNMPIPPSYFSVTEIKKMIISSTITHYSKPSHHIMDIYGEHLCELDKSTWYVETWRRGSTIKTVTPNLHDVKTLGWFAVNYKESQDHSKWAVSKHHVWIGDLNRMESQMKRGGGGVVIRDAAMVKAFRGLIIN</sequence>
<proteinExistence type="inferred from homology"/>
<dbReference type="GO" id="GO:0006309">
    <property type="term" value="P:apoptotic DNA fragmentation"/>
    <property type="evidence" value="ECO:0007669"/>
    <property type="project" value="TreeGrafter"/>
</dbReference>
<evidence type="ECO:0000256" key="1">
    <source>
        <dbReference type="ARBA" id="ARBA00007527"/>
    </source>
</evidence>
<dbReference type="EMBL" id="MN739097">
    <property type="protein sequence ID" value="QHS88466.1"/>
    <property type="molecule type" value="Genomic_DNA"/>
</dbReference>
<dbReference type="PANTHER" id="PTHR10858">
    <property type="entry name" value="DEOXYRIBONUCLEASE II"/>
    <property type="match status" value="1"/>
</dbReference>
<keyword evidence="2" id="KW-0378">Hydrolase</keyword>
<reference evidence="3" key="1">
    <citation type="journal article" date="2020" name="Nature">
        <title>Giant virus diversity and host interactions through global metagenomics.</title>
        <authorList>
            <person name="Schulz F."/>
            <person name="Roux S."/>
            <person name="Paez-Espino D."/>
            <person name="Jungbluth S."/>
            <person name="Walsh D.A."/>
            <person name="Denef V.J."/>
            <person name="McMahon K.D."/>
            <person name="Konstantinidis K.T."/>
            <person name="Eloe-Fadrosh E.A."/>
            <person name="Kyrpides N.C."/>
            <person name="Woyke T."/>
        </authorList>
    </citation>
    <scope>NUCLEOTIDE SEQUENCE</scope>
    <source>
        <strain evidence="3">GVMAG-M-3300010158-55</strain>
    </source>
</reference>
<dbReference type="Pfam" id="PF03265">
    <property type="entry name" value="DNase_II"/>
    <property type="match status" value="1"/>
</dbReference>